<feature type="compositionally biased region" description="Low complexity" evidence="3">
    <location>
        <begin position="1113"/>
        <end position="1132"/>
    </location>
</feature>
<keyword evidence="2" id="KW-1015">Disulfide bond</keyword>
<dbReference type="InterPro" id="IPR001846">
    <property type="entry name" value="VWF_type-D"/>
</dbReference>
<dbReference type="VEuPathDB" id="VectorBase:BGLAX_042639"/>
<evidence type="ECO:0000256" key="4">
    <source>
        <dbReference type="SAM" id="Phobius"/>
    </source>
</evidence>
<feature type="compositionally biased region" description="Low complexity" evidence="3">
    <location>
        <begin position="980"/>
        <end position="989"/>
    </location>
</feature>
<organism evidence="6 7">
    <name type="scientific">Biomphalaria glabrata</name>
    <name type="common">Bloodfluke planorb</name>
    <name type="synonym">Freshwater snail</name>
    <dbReference type="NCBI Taxonomy" id="6526"/>
    <lineage>
        <taxon>Eukaryota</taxon>
        <taxon>Metazoa</taxon>
        <taxon>Spiralia</taxon>
        <taxon>Lophotrochozoa</taxon>
        <taxon>Mollusca</taxon>
        <taxon>Gastropoda</taxon>
        <taxon>Heterobranchia</taxon>
        <taxon>Euthyneura</taxon>
        <taxon>Panpulmonata</taxon>
        <taxon>Hygrophila</taxon>
        <taxon>Lymnaeoidea</taxon>
        <taxon>Planorbidae</taxon>
        <taxon>Biomphalaria</taxon>
    </lineage>
</organism>
<dbReference type="PANTHER" id="PTHR14949">
    <property type="entry name" value="EGF-LIKE-DOMAIN, MULTIPLE 7, 8"/>
    <property type="match status" value="1"/>
</dbReference>
<dbReference type="InterPro" id="IPR013320">
    <property type="entry name" value="ConA-like_dom_sf"/>
</dbReference>
<keyword evidence="4" id="KW-0472">Membrane</keyword>
<evidence type="ECO:0000259" key="5">
    <source>
        <dbReference type="PROSITE" id="PS51233"/>
    </source>
</evidence>
<reference evidence="6" key="1">
    <citation type="submission" date="2020-05" db="UniProtKB">
        <authorList>
            <consortium name="EnsemblMetazoa"/>
        </authorList>
    </citation>
    <scope>IDENTIFICATION</scope>
    <source>
        <strain evidence="6">BB02</strain>
    </source>
</reference>
<dbReference type="GO" id="GO:0009986">
    <property type="term" value="C:cell surface"/>
    <property type="evidence" value="ECO:0007669"/>
    <property type="project" value="TreeGrafter"/>
</dbReference>
<feature type="region of interest" description="Disordered" evidence="3">
    <location>
        <begin position="1039"/>
        <end position="1097"/>
    </location>
</feature>
<dbReference type="PROSITE" id="PS01186">
    <property type="entry name" value="EGF_2"/>
    <property type="match status" value="1"/>
</dbReference>
<dbReference type="STRING" id="6526.A0A2C9KWU5"/>
<dbReference type="KEGG" id="bgt:106060764"/>
<proteinExistence type="predicted"/>
<feature type="compositionally biased region" description="Low complexity" evidence="3">
    <location>
        <begin position="1052"/>
        <end position="1066"/>
    </location>
</feature>
<dbReference type="Pfam" id="PF26129">
    <property type="entry name" value="Vwde"/>
    <property type="match status" value="2"/>
</dbReference>
<feature type="region of interest" description="Disordered" evidence="3">
    <location>
        <begin position="1438"/>
        <end position="1474"/>
    </location>
</feature>
<gene>
    <name evidence="6" type="primary">106060764</name>
</gene>
<feature type="domain" description="VWFD" evidence="5">
    <location>
        <begin position="1724"/>
        <end position="1909"/>
    </location>
</feature>
<dbReference type="GO" id="GO:0005102">
    <property type="term" value="F:signaling receptor binding"/>
    <property type="evidence" value="ECO:0007669"/>
    <property type="project" value="TreeGrafter"/>
</dbReference>
<evidence type="ECO:0000256" key="1">
    <source>
        <dbReference type="ARBA" id="ARBA00022729"/>
    </source>
</evidence>
<dbReference type="InterPro" id="IPR058727">
    <property type="entry name" value="Helical_Vwde"/>
</dbReference>
<dbReference type="PROSITE" id="PS00022">
    <property type="entry name" value="EGF_1"/>
    <property type="match status" value="2"/>
</dbReference>
<accession>A0A2C9KWU5</accession>
<dbReference type="PANTHER" id="PTHR14949:SF51">
    <property type="entry name" value="VON WILLEBRAND FACTOR D AND EGF DOMAIN-CONTAINING PROTEIN"/>
    <property type="match status" value="1"/>
</dbReference>
<dbReference type="GO" id="GO:0005576">
    <property type="term" value="C:extracellular region"/>
    <property type="evidence" value="ECO:0007669"/>
    <property type="project" value="TreeGrafter"/>
</dbReference>
<feature type="compositionally biased region" description="Polar residues" evidence="3">
    <location>
        <begin position="1039"/>
        <end position="1051"/>
    </location>
</feature>
<protein>
    <recommendedName>
        <fullName evidence="5">VWFD domain-containing protein</fullName>
    </recommendedName>
</protein>
<evidence type="ECO:0000313" key="6">
    <source>
        <dbReference type="EnsemblMetazoa" id="BGLB024482-PA"/>
    </source>
</evidence>
<feature type="domain" description="VWFD" evidence="5">
    <location>
        <begin position="151"/>
        <end position="345"/>
    </location>
</feature>
<dbReference type="VEuPathDB" id="VectorBase:BGLB024482"/>
<dbReference type="Proteomes" id="UP000076420">
    <property type="component" value="Unassembled WGS sequence"/>
</dbReference>
<feature type="region of interest" description="Disordered" evidence="3">
    <location>
        <begin position="1113"/>
        <end position="1137"/>
    </location>
</feature>
<keyword evidence="1" id="KW-0732">Signal</keyword>
<dbReference type="SMART" id="SM00216">
    <property type="entry name" value="VWD"/>
    <property type="match status" value="2"/>
</dbReference>
<dbReference type="Gene3D" id="2.10.25.10">
    <property type="entry name" value="Laminin"/>
    <property type="match status" value="1"/>
</dbReference>
<evidence type="ECO:0000256" key="3">
    <source>
        <dbReference type="SAM" id="MobiDB-lite"/>
    </source>
</evidence>
<dbReference type="EnsemblMetazoa" id="BGLB024482-RA">
    <property type="protein sequence ID" value="BGLB024482-PA"/>
    <property type="gene ID" value="BGLB024482"/>
</dbReference>
<feature type="compositionally biased region" description="Polar residues" evidence="3">
    <location>
        <begin position="962"/>
        <end position="979"/>
    </location>
</feature>
<sequence length="2379" mass="256065">MGTQRFSDRLRAELQIKEKEVLVTEGLDSGSITILSTLPPRMFCSGNVTEDSCALQINTYFIDNSRDIKCLNAERVPQALIVSGDLIIGPCSSKITSTSWLEGIQVSILAGLDGLKDSTQTLHLNVTATFKSITYFVQMVKVVVEDKDIKSECVIDGDPHIRSFDGRKYDNYLEGPFVLTRDRNQHYEVRGYLRRCTDVHDYASCLCALAIRIEDDVLVFDKCGASRGEPGRIHPLTIQAYINGNLTDDTQIIQLKSDTYKVSLPSGTTITVSPTRGILRNKYLNAFIHPSAKDYRNSEGLCGNFDGDANNDFSVGNSTTQFKDEVSFEKQWRVLDDTLFTGFCGTLSTSITSTFSFCDCPLSGTKQCYDNPATLACSNPQRGRRNSGQDITMKILNSKTTQNPPKKCLTTQVIGQFEYNVTYEVQKPTSVPTLALNTCKTAIEQSAIFRSCKDVLDQEEVNDVLDKCGLDVLLSNNSDWTASALVTINQRCQTLIQVNIELWVNVTTTSGLTFGPPQNLIDVLSCPNNCSGHGLCLEDGCNCSAGFIGDDCSQNRTTPPTVYNSLENICDLRLSDCKTLTVIGDGFVQSNDLTCYIQEMEMINSTYVPKTNNTSVTVSVMYISSQQVLCSLPTAGIYNVVVSNVKNVSIVSSSVIFVAYDSVCYLCNSTGCSLKSNTCRSAGKCYGINYVNESNPQEICVANGSIVWTLINRQDIYIFYYYFLNITNNVVITPTSNFTISGSINSLTSLANGTMGIELNGVDQFVNLSSVDSNSCLWNPESCKYGLTLSFLLKVVELKENMYILTSGGDEANNYGIAIYYKRGKYMVTISTATMEWTVFTDQINLNVVMKVEISWSVQFGLSLYLNNVMVVSTTEFIIRNVVQRPSKNMFIGCSASLTVYSKIVFANWKLVTASKVIDSAVPALTTAIPTTVATVSVTSNTSNITETTSNVTSGLNATTASPATSNVTSGLNATTASPVTSNVTSGPNVTTVSPVTSNVTSGFNATTVSPVTSNVTSGPTSSSTTVVNQTSIANATTSVSASNGTTVSPLSTQSTSIQTTQQSTSRNILNQNSTIFSTSQTSSGSNATQSASTSSQTTTSIISFSSNATTSLNTTAPTFQNTSSTTLPTTTGPQYSNVTNITSSSYVTPTASPITITNVTIPSTTNVTIPPTNVTVPSTISSDISLATSASSNTSSTSTLPTITSTNVTLSTSTLSVPTASPSNTTTPVATLSTVTPSFNVTSSTFTTSNVTVQTASPSNTTTPGATLSTVTPSFNVTSSTSISSNVTVQTASPSNSTLQSTTPSNVTIATTTLVNATLPTTSDNVTFSTTTLSNVTLPTTTLPVTLAETTSSNVTVSITTSSHVTLPPLTSVVTSSSPIATTLSSAPTTSSVTNATSNVTLPATISSSTILASSISPQTSLNTTVQFNSTAIGQTVSTTASGAPPDVTSSSPGTTSTTGTTSISTASPTSSSGCFGSVGSYPIMSGPPVITFIVTLSRSYIDCTIQTASDEAGTVEYNVTILTNSFVLANTNLVTSRVQVSDLTSDQKKSIINFGLSCIVVAYNPQRCGKTKSPELNYVLAPWNLKVTTPSEIIDEVEGSTISISSNKTISIELYCILKYEALCSILIQARIQSSSINKCYNGKDIPLLVIKSKESCSNCGAFITSLANSTVLEVEVVKDRVIRTNQSVSVDVIQVDVVQSSLYEKYLTRLNFIVKNRDLPGLCKIVGDPHVFTFDNTKYDVMSAGEFILYLHNVYPVQINGYFYFTGAGSSACGFTIRSGNDVIRVSKCDTIKDEQHPLTVNLFLNDTLTPKTEVYQSDNGDTIKILLPTGTVVEVKNSVEASMNIYIRPSVTDIGQTKGLCGIYDGNKTNDLLGRDDVWYYISGTGLEEPNDFSRSWSVVETESLYKGYKGLPISVPSASYCSCDVIGNLTYLDQGDVTACDFDGQGVNITAILIQDFKYVVSNSQTQTTGRKRRQSDYIWQYQAPQSTPSSFTYTIEQGLEICNTSVLSMPSYTYCSNLSSDFYDADIKTCAKDIHFTNSTDWAKVLVQDLQRSCLATITATAGLWDTKVVDILCTNNCSGQGTCINATCQCSSLYTGEDCSIRRDSPPLVYKINTKCAVDSNNCNKSEILGDNFIDNATCELSPLNTSSAGSLYGMQINVPAIYRSKYRIFCPISDSRSYSIRVKNGNGGLSTDSIYFVLYKSNCSVCDFTNPICSSLNNTCNIDGTCYSNGEKNPQDSQKMCNTSVSSNSWVDMFSAIGMSSTTVQPRLDNTDSVEFNSRTVIIVTSCIAGILLIVVIVVSIVIVMRRRRLQGRMKKLNTSLSDEDSIYQHDRLYDGSHGLRTDRSLMFYNPSIAPSYYEVGPYQNENSVQI</sequence>
<dbReference type="InterPro" id="IPR000742">
    <property type="entry name" value="EGF"/>
</dbReference>
<evidence type="ECO:0000256" key="2">
    <source>
        <dbReference type="ARBA" id="ARBA00023157"/>
    </source>
</evidence>
<dbReference type="InterPro" id="IPR050969">
    <property type="entry name" value="Dev_Signal_Modulators"/>
</dbReference>
<name>A0A2C9KWU5_BIOGL</name>
<feature type="compositionally biased region" description="Low complexity" evidence="3">
    <location>
        <begin position="1073"/>
        <end position="1097"/>
    </location>
</feature>
<keyword evidence="4" id="KW-1133">Transmembrane helix</keyword>
<keyword evidence="4" id="KW-0812">Transmembrane</keyword>
<feature type="compositionally biased region" description="Low complexity" evidence="3">
    <location>
        <begin position="1450"/>
        <end position="1474"/>
    </location>
</feature>
<feature type="region of interest" description="Disordered" evidence="3">
    <location>
        <begin position="962"/>
        <end position="989"/>
    </location>
</feature>
<feature type="transmembrane region" description="Helical" evidence="4">
    <location>
        <begin position="2289"/>
        <end position="2313"/>
    </location>
</feature>
<dbReference type="Pfam" id="PF00094">
    <property type="entry name" value="VWD"/>
    <property type="match status" value="2"/>
</dbReference>
<dbReference type="Gene3D" id="2.60.120.260">
    <property type="entry name" value="Galactose-binding domain-like"/>
    <property type="match status" value="1"/>
</dbReference>
<dbReference type="SUPFAM" id="SSF49899">
    <property type="entry name" value="Concanavalin A-like lectins/glucanases"/>
    <property type="match status" value="1"/>
</dbReference>
<dbReference type="PROSITE" id="PS51233">
    <property type="entry name" value="VWFD"/>
    <property type="match status" value="2"/>
</dbReference>
<evidence type="ECO:0000313" key="7">
    <source>
        <dbReference type="Proteomes" id="UP000076420"/>
    </source>
</evidence>